<sequence>MSRLSAVPPTQNDQQKIEVTSMSQIQDTHAHVPGTGTGTGASTGTDLPPSPPQEPIAPSGFRVEGLDLHDPRLAERYGTVVLGLSPFNSFYSTETVTALCRSASVSFDDVHVVLPGAPESALRHISAGKAPRRAVQRSKRVIHNMRNVARRTLADCGVPDTDSRVHVLTRFAAHPRYREVRTRIETAYRTQTPMREAVCAMTRTALEASIDSEPTPAQIEDNTRYIFAESPLLLDSTGVLARPRALFVYHRRVPVYDVVADGQVPGLTIGSGHVLSVLTDERNDRDDHDSR</sequence>
<dbReference type="Proteomes" id="UP000186455">
    <property type="component" value="Unassembled WGS sequence"/>
</dbReference>
<protein>
    <recommendedName>
        <fullName evidence="3">Cyclodipeptide synthase</fullName>
    </recommendedName>
</protein>
<organism evidence="5 6">
    <name type="scientific">Streptomyces uncialis</name>
    <dbReference type="NCBI Taxonomy" id="1048205"/>
    <lineage>
        <taxon>Bacteria</taxon>
        <taxon>Bacillati</taxon>
        <taxon>Actinomycetota</taxon>
        <taxon>Actinomycetes</taxon>
        <taxon>Kitasatosporales</taxon>
        <taxon>Streptomycetaceae</taxon>
        <taxon>Streptomyces</taxon>
    </lineage>
</organism>
<evidence type="ECO:0000256" key="4">
    <source>
        <dbReference type="SAM" id="MobiDB-lite"/>
    </source>
</evidence>
<evidence type="ECO:0000313" key="5">
    <source>
        <dbReference type="EMBL" id="OKH94411.1"/>
    </source>
</evidence>
<name>A0A1Q4V989_9ACTN</name>
<feature type="compositionally biased region" description="Polar residues" evidence="4">
    <location>
        <begin position="8"/>
        <end position="27"/>
    </location>
</feature>
<dbReference type="Gene3D" id="3.40.50.11710">
    <property type="entry name" value="Cyclodipeptide synthase"/>
    <property type="match status" value="1"/>
</dbReference>
<dbReference type="NCBIfam" id="TIGR04539">
    <property type="entry name" value="tRNA_cyclodipep"/>
    <property type="match status" value="1"/>
</dbReference>
<evidence type="ECO:0000256" key="1">
    <source>
        <dbReference type="ARBA" id="ARBA00006034"/>
    </source>
</evidence>
<reference evidence="5 6" key="1">
    <citation type="submission" date="2015-06" db="EMBL/GenBank/DDBJ databases">
        <title>Cloning and characterization of the uncialamcin biosynthetic gene cluster.</title>
        <authorList>
            <person name="Yan X."/>
            <person name="Huang T."/>
            <person name="Ge H."/>
            <person name="Shen B."/>
        </authorList>
    </citation>
    <scope>NUCLEOTIDE SEQUENCE [LARGE SCALE GENOMIC DNA]</scope>
    <source>
        <strain evidence="5 6">DCA2648</strain>
    </source>
</reference>
<comment type="caution">
    <text evidence="5">The sequence shown here is derived from an EMBL/GenBank/DDBJ whole genome shotgun (WGS) entry which is preliminary data.</text>
</comment>
<dbReference type="GO" id="GO:0016755">
    <property type="term" value="F:aminoacyltransferase activity"/>
    <property type="evidence" value="ECO:0007669"/>
    <property type="project" value="InterPro"/>
</dbReference>
<dbReference type="AlphaFoldDB" id="A0A1Q4V989"/>
<keyword evidence="6" id="KW-1185">Reference proteome</keyword>
<keyword evidence="2" id="KW-0808">Transferase</keyword>
<dbReference type="InterPro" id="IPR038622">
    <property type="entry name" value="CDPS_sf"/>
</dbReference>
<comment type="similarity">
    <text evidence="1">Belongs to the CDPS family.</text>
</comment>
<accession>A0A1Q4V989</accession>
<evidence type="ECO:0000256" key="2">
    <source>
        <dbReference type="ARBA" id="ARBA00022679"/>
    </source>
</evidence>
<proteinExistence type="inferred from homology"/>
<dbReference type="InterPro" id="IPR030903">
    <property type="entry name" value="CDPS"/>
</dbReference>
<gene>
    <name evidence="5" type="ORF">AB852_08865</name>
</gene>
<evidence type="ECO:0000313" key="6">
    <source>
        <dbReference type="Proteomes" id="UP000186455"/>
    </source>
</evidence>
<dbReference type="Pfam" id="PF16715">
    <property type="entry name" value="CDPS"/>
    <property type="match status" value="1"/>
</dbReference>
<dbReference type="EMBL" id="LFBV01000002">
    <property type="protein sequence ID" value="OKH94411.1"/>
    <property type="molecule type" value="Genomic_DNA"/>
</dbReference>
<feature type="region of interest" description="Disordered" evidence="4">
    <location>
        <begin position="1"/>
        <end position="63"/>
    </location>
</feature>
<evidence type="ECO:0000256" key="3">
    <source>
        <dbReference type="ARBA" id="ARBA00030771"/>
    </source>
</evidence>
<dbReference type="STRING" id="1048205.AB852_08865"/>